<reference evidence="1" key="2">
    <citation type="journal article" date="2021" name="PeerJ">
        <title>Extensive microbial diversity within the chicken gut microbiome revealed by metagenomics and culture.</title>
        <authorList>
            <person name="Gilroy R."/>
            <person name="Ravi A."/>
            <person name="Getino M."/>
            <person name="Pursley I."/>
            <person name="Horton D.L."/>
            <person name="Alikhan N.F."/>
            <person name="Baker D."/>
            <person name="Gharbi K."/>
            <person name="Hall N."/>
            <person name="Watson M."/>
            <person name="Adriaenssens E.M."/>
            <person name="Foster-Nyarko E."/>
            <person name="Jarju S."/>
            <person name="Secka A."/>
            <person name="Antonio M."/>
            <person name="Oren A."/>
            <person name="Chaudhuri R.R."/>
            <person name="La Ragione R."/>
            <person name="Hildebrand F."/>
            <person name="Pallen M.J."/>
        </authorList>
    </citation>
    <scope>NUCLEOTIDE SEQUENCE</scope>
    <source>
        <strain evidence="1">CHK180-2868</strain>
    </source>
</reference>
<sequence>MKEKVEGSLAFLAVFAGLSEWQKQEIMLISDYNLYGSPIYGIIKKYIQFVLCDASGLWPCK</sequence>
<name>A0A9D1D4F0_9FIRM</name>
<accession>A0A9D1D4F0</accession>
<dbReference type="Proteomes" id="UP000824250">
    <property type="component" value="Unassembled WGS sequence"/>
</dbReference>
<organism evidence="1 2">
    <name type="scientific">Candidatus Copromonas faecavium</name>
    <name type="common">nom. illeg.</name>
    <dbReference type="NCBI Taxonomy" id="2840740"/>
    <lineage>
        <taxon>Bacteria</taxon>
        <taxon>Bacillati</taxon>
        <taxon>Bacillota</taxon>
        <taxon>Clostridia</taxon>
        <taxon>Lachnospirales</taxon>
        <taxon>Lachnospiraceae</taxon>
        <taxon>Candidatus Copromonas (nom. illeg.)</taxon>
    </lineage>
</organism>
<evidence type="ECO:0000313" key="2">
    <source>
        <dbReference type="Proteomes" id="UP000824250"/>
    </source>
</evidence>
<gene>
    <name evidence="1" type="ORF">IAB28_02140</name>
</gene>
<evidence type="ECO:0000313" key="1">
    <source>
        <dbReference type="EMBL" id="HIR04755.1"/>
    </source>
</evidence>
<dbReference type="EMBL" id="DVGC01000008">
    <property type="protein sequence ID" value="HIR04755.1"/>
    <property type="molecule type" value="Genomic_DNA"/>
</dbReference>
<dbReference type="AlphaFoldDB" id="A0A9D1D4F0"/>
<reference evidence="1" key="1">
    <citation type="submission" date="2020-10" db="EMBL/GenBank/DDBJ databases">
        <authorList>
            <person name="Gilroy R."/>
        </authorList>
    </citation>
    <scope>NUCLEOTIDE SEQUENCE</scope>
    <source>
        <strain evidence="1">CHK180-2868</strain>
    </source>
</reference>
<proteinExistence type="predicted"/>
<comment type="caution">
    <text evidence="1">The sequence shown here is derived from an EMBL/GenBank/DDBJ whole genome shotgun (WGS) entry which is preliminary data.</text>
</comment>
<protein>
    <submittedName>
        <fullName evidence="1">Uncharacterized protein</fullName>
    </submittedName>
</protein>